<feature type="transmembrane region" description="Helical" evidence="9">
    <location>
        <begin position="345"/>
        <end position="365"/>
    </location>
</feature>
<dbReference type="Proteomes" id="UP000886889">
    <property type="component" value="Unassembled WGS sequence"/>
</dbReference>
<evidence type="ECO:0000256" key="8">
    <source>
        <dbReference type="ARBA" id="ARBA00023136"/>
    </source>
</evidence>
<dbReference type="Pfam" id="PF05525">
    <property type="entry name" value="Branch_AA_trans"/>
    <property type="match status" value="1"/>
</dbReference>
<feature type="transmembrane region" description="Helical" evidence="9">
    <location>
        <begin position="232"/>
        <end position="252"/>
    </location>
</feature>
<protein>
    <recommendedName>
        <fullName evidence="9">Branched-chain amino acid transport system carrier protein</fullName>
    </recommendedName>
</protein>
<dbReference type="GO" id="GO:0015190">
    <property type="term" value="F:L-leucine transmembrane transporter activity"/>
    <property type="evidence" value="ECO:0007669"/>
    <property type="project" value="TreeGrafter"/>
</dbReference>
<evidence type="ECO:0000256" key="7">
    <source>
        <dbReference type="ARBA" id="ARBA00022989"/>
    </source>
</evidence>
<dbReference type="NCBIfam" id="TIGR00796">
    <property type="entry name" value="livcs"/>
    <property type="match status" value="1"/>
</dbReference>
<dbReference type="GO" id="GO:0005304">
    <property type="term" value="F:L-valine transmembrane transporter activity"/>
    <property type="evidence" value="ECO:0007669"/>
    <property type="project" value="TreeGrafter"/>
</dbReference>
<reference evidence="11" key="1">
    <citation type="submission" date="2020-10" db="EMBL/GenBank/DDBJ databases">
        <authorList>
            <person name="Gilroy R."/>
        </authorList>
    </citation>
    <scope>NUCLEOTIDE SEQUENCE</scope>
    <source>
        <strain evidence="11">ChiBcec6-7307</strain>
    </source>
</reference>
<name>A0A9D1P1B7_9FIRM</name>
<feature type="transmembrane region" description="Helical" evidence="9">
    <location>
        <begin position="319"/>
        <end position="339"/>
    </location>
</feature>
<comment type="subcellular location">
    <subcellularLocation>
        <location evidence="1 9">Cell membrane</location>
        <topology evidence="1 9">Multi-pass membrane protein</topology>
    </subcellularLocation>
</comment>
<keyword evidence="6 9" id="KW-0029">Amino-acid transport</keyword>
<proteinExistence type="inferred from homology"/>
<feature type="transmembrane region" description="Helical" evidence="9">
    <location>
        <begin position="192"/>
        <end position="211"/>
    </location>
</feature>
<feature type="transmembrane region" description="Helical" evidence="9">
    <location>
        <begin position="80"/>
        <end position="101"/>
    </location>
</feature>
<dbReference type="InterPro" id="IPR004685">
    <property type="entry name" value="Brnchd-chn_aa_trnsp_Livcs"/>
</dbReference>
<dbReference type="EMBL" id="DVOS01000075">
    <property type="protein sequence ID" value="HIV24095.1"/>
    <property type="molecule type" value="Genomic_DNA"/>
</dbReference>
<evidence type="ECO:0000256" key="10">
    <source>
        <dbReference type="SAM" id="MobiDB-lite"/>
    </source>
</evidence>
<feature type="transmembrane region" description="Helical" evidence="9">
    <location>
        <begin position="372"/>
        <end position="389"/>
    </location>
</feature>
<feature type="region of interest" description="Disordered" evidence="10">
    <location>
        <begin position="443"/>
        <end position="467"/>
    </location>
</feature>
<feature type="transmembrane region" description="Helical" evidence="9">
    <location>
        <begin position="12"/>
        <end position="32"/>
    </location>
</feature>
<feature type="transmembrane region" description="Helical" evidence="9">
    <location>
        <begin position="44"/>
        <end position="68"/>
    </location>
</feature>
<evidence type="ECO:0000256" key="3">
    <source>
        <dbReference type="ARBA" id="ARBA00022448"/>
    </source>
</evidence>
<evidence type="ECO:0000256" key="9">
    <source>
        <dbReference type="RuleBase" id="RU362122"/>
    </source>
</evidence>
<comment type="caution">
    <text evidence="11">The sequence shown here is derived from an EMBL/GenBank/DDBJ whole genome shotgun (WGS) entry which is preliminary data.</text>
</comment>
<dbReference type="GO" id="GO:0015820">
    <property type="term" value="P:L-leucine transport"/>
    <property type="evidence" value="ECO:0007669"/>
    <property type="project" value="TreeGrafter"/>
</dbReference>
<keyword evidence="5 9" id="KW-0812">Transmembrane</keyword>
<reference evidence="11" key="2">
    <citation type="journal article" date="2021" name="PeerJ">
        <title>Extensive microbial diversity within the chicken gut microbiome revealed by metagenomics and culture.</title>
        <authorList>
            <person name="Gilroy R."/>
            <person name="Ravi A."/>
            <person name="Getino M."/>
            <person name="Pursley I."/>
            <person name="Horton D.L."/>
            <person name="Alikhan N.F."/>
            <person name="Baker D."/>
            <person name="Gharbi K."/>
            <person name="Hall N."/>
            <person name="Watson M."/>
            <person name="Adriaenssens E.M."/>
            <person name="Foster-Nyarko E."/>
            <person name="Jarju S."/>
            <person name="Secka A."/>
            <person name="Antonio M."/>
            <person name="Oren A."/>
            <person name="Chaudhuri R.R."/>
            <person name="La Ragione R."/>
            <person name="Hildebrand F."/>
            <person name="Pallen M.J."/>
        </authorList>
    </citation>
    <scope>NUCLEOTIDE SEQUENCE</scope>
    <source>
        <strain evidence="11">ChiBcec6-7307</strain>
    </source>
</reference>
<evidence type="ECO:0000256" key="2">
    <source>
        <dbReference type="ARBA" id="ARBA00008540"/>
    </source>
</evidence>
<comment type="function">
    <text evidence="9">Component of the transport system for branched-chain amino acids.</text>
</comment>
<evidence type="ECO:0000313" key="12">
    <source>
        <dbReference type="Proteomes" id="UP000886889"/>
    </source>
</evidence>
<feature type="compositionally biased region" description="Polar residues" evidence="10">
    <location>
        <begin position="447"/>
        <end position="460"/>
    </location>
</feature>
<keyword evidence="8 9" id="KW-0472">Membrane</keyword>
<comment type="similarity">
    <text evidence="2 9">Belongs to the branched chain amino acid transporter family.</text>
</comment>
<keyword evidence="7 9" id="KW-1133">Transmembrane helix</keyword>
<gene>
    <name evidence="11" type="primary">brnQ</name>
    <name evidence="11" type="ORF">IAC80_09210</name>
</gene>
<dbReference type="GO" id="GO:0015188">
    <property type="term" value="F:L-isoleucine transmembrane transporter activity"/>
    <property type="evidence" value="ECO:0007669"/>
    <property type="project" value="TreeGrafter"/>
</dbReference>
<evidence type="ECO:0000256" key="4">
    <source>
        <dbReference type="ARBA" id="ARBA00022475"/>
    </source>
</evidence>
<dbReference type="GO" id="GO:0005886">
    <property type="term" value="C:plasma membrane"/>
    <property type="evidence" value="ECO:0007669"/>
    <property type="project" value="UniProtKB-SubCell"/>
</dbReference>
<dbReference type="GO" id="GO:0015818">
    <property type="term" value="P:isoleucine transport"/>
    <property type="evidence" value="ECO:0007669"/>
    <property type="project" value="TreeGrafter"/>
</dbReference>
<evidence type="ECO:0000256" key="1">
    <source>
        <dbReference type="ARBA" id="ARBA00004651"/>
    </source>
</evidence>
<dbReference type="PANTHER" id="PTHR30588:SF0">
    <property type="entry name" value="BRANCHED-CHAIN AMINO ACID PERMEASE BRNQ"/>
    <property type="match status" value="1"/>
</dbReference>
<evidence type="ECO:0000313" key="11">
    <source>
        <dbReference type="EMBL" id="HIV24095.1"/>
    </source>
</evidence>
<sequence length="467" mass="49695">MERFNLKNKILMGVTLFSMFFGAGNLIFPPFLGAQAGTSGWPALAGFAVSAVGLPVLGVIAVTLSGGLDQLASRVHPRFAVLYILILYLAIGPCLAIPRTASTSFSMAVLPFWPEEMPAAWLQFAYSLVFFAAAAAVAMHPEKLTEYLGKKLTPVLLALIVIVFAASCLKPAGPIPAPGEAYASLAPVKGFLYGYQTMDTLAALNFGMIIAMNIRAKGIRQEKAVMRETVSAGWIAGIFLLAVYGMLTFVGMRGGSAFSDASDGTGILSGMVGFLFGKGGMVILAVIFVIACFNTCVGLFSCCGKYFSGVFPGLSYSRWVLIFAFVSMVISNVGLKAILNFSQPALNAIYPLSILLIFLSCTHRWLGRFRAVYPWSAALCGIVSVLTVLDQQGIMLPGAAALLHRIPAYAAGFGWLLPSVLGICIGMAVSQVKIKAGVGHNHIGNDPEQSQSHGQHTQQENSDERQI</sequence>
<feature type="transmembrane region" description="Helical" evidence="9">
    <location>
        <begin position="121"/>
        <end position="140"/>
    </location>
</feature>
<accession>A0A9D1P1B7</accession>
<evidence type="ECO:0000256" key="5">
    <source>
        <dbReference type="ARBA" id="ARBA00022692"/>
    </source>
</evidence>
<feature type="transmembrane region" description="Helical" evidence="9">
    <location>
        <begin position="152"/>
        <end position="172"/>
    </location>
</feature>
<keyword evidence="4" id="KW-1003">Cell membrane</keyword>
<organism evidence="11 12">
    <name type="scientific">Candidatus Merdiplasma excrementigallinarum</name>
    <dbReference type="NCBI Taxonomy" id="2840864"/>
    <lineage>
        <taxon>Bacteria</taxon>
        <taxon>Bacillati</taxon>
        <taxon>Bacillota</taxon>
        <taxon>Clostridia</taxon>
        <taxon>Lachnospirales</taxon>
        <taxon>Lachnospiraceae</taxon>
        <taxon>Lachnospiraceae incertae sedis</taxon>
        <taxon>Candidatus Merdiplasma</taxon>
    </lineage>
</organism>
<dbReference type="AlphaFoldDB" id="A0A9D1P1B7"/>
<feature type="transmembrane region" description="Helical" evidence="9">
    <location>
        <begin position="409"/>
        <end position="429"/>
    </location>
</feature>
<keyword evidence="3 9" id="KW-0813">Transport</keyword>
<dbReference type="PANTHER" id="PTHR30588">
    <property type="entry name" value="BRANCHED-CHAIN AMINO ACID TRANSPORT SYSTEM 2 CARRIER PROTEIN"/>
    <property type="match status" value="1"/>
</dbReference>
<feature type="transmembrane region" description="Helical" evidence="9">
    <location>
        <begin position="281"/>
        <end position="307"/>
    </location>
</feature>
<evidence type="ECO:0000256" key="6">
    <source>
        <dbReference type="ARBA" id="ARBA00022970"/>
    </source>
</evidence>